<reference evidence="1 2" key="1">
    <citation type="submission" date="2024-02" db="EMBL/GenBank/DDBJ databases">
        <title>Chromosome-level genome assembly of the Eurasian Minnow (Phoxinus phoxinus).</title>
        <authorList>
            <person name="Oriowo T.O."/>
            <person name="Martin S."/>
            <person name="Stange M."/>
            <person name="Chrysostomakis Y."/>
            <person name="Brown T."/>
            <person name="Winkler S."/>
            <person name="Kukowka S."/>
            <person name="Myers E.W."/>
            <person name="Bohne A."/>
        </authorList>
    </citation>
    <scope>NUCLEOTIDE SEQUENCE [LARGE SCALE GENOMIC DNA]</scope>
    <source>
        <strain evidence="1">ZFMK-TIS-60720</strain>
        <tissue evidence="1">Whole Organism</tissue>
    </source>
</reference>
<name>A0AAN9D910_9TELE</name>
<comment type="caution">
    <text evidence="1">The sequence shown here is derived from an EMBL/GenBank/DDBJ whole genome shotgun (WGS) entry which is preliminary data.</text>
</comment>
<evidence type="ECO:0000313" key="2">
    <source>
        <dbReference type="Proteomes" id="UP001364617"/>
    </source>
</evidence>
<dbReference type="AlphaFoldDB" id="A0AAN9D910"/>
<organism evidence="1 2">
    <name type="scientific">Phoxinus phoxinus</name>
    <name type="common">Eurasian minnow</name>
    <dbReference type="NCBI Taxonomy" id="58324"/>
    <lineage>
        <taxon>Eukaryota</taxon>
        <taxon>Metazoa</taxon>
        <taxon>Chordata</taxon>
        <taxon>Craniata</taxon>
        <taxon>Vertebrata</taxon>
        <taxon>Euteleostomi</taxon>
        <taxon>Actinopterygii</taxon>
        <taxon>Neopterygii</taxon>
        <taxon>Teleostei</taxon>
        <taxon>Ostariophysi</taxon>
        <taxon>Cypriniformes</taxon>
        <taxon>Leuciscidae</taxon>
        <taxon>Phoxininae</taxon>
        <taxon>Phoxinus</taxon>
    </lineage>
</organism>
<accession>A0AAN9D910</accession>
<proteinExistence type="predicted"/>
<sequence>MSGPWGLFSHCAPLLLILKQTNLTVKAASSHESVD</sequence>
<dbReference type="EMBL" id="JAYKXH010000007">
    <property type="protein sequence ID" value="KAK7163297.1"/>
    <property type="molecule type" value="Genomic_DNA"/>
</dbReference>
<evidence type="ECO:0000313" key="1">
    <source>
        <dbReference type="EMBL" id="KAK7163297.1"/>
    </source>
</evidence>
<gene>
    <name evidence="1" type="ORF">R3I93_007361</name>
</gene>
<dbReference type="Proteomes" id="UP001364617">
    <property type="component" value="Unassembled WGS sequence"/>
</dbReference>
<keyword evidence="2" id="KW-1185">Reference proteome</keyword>
<protein>
    <submittedName>
        <fullName evidence="1">Uncharacterized protein</fullName>
    </submittedName>
</protein>